<feature type="compositionally biased region" description="Basic and acidic residues" evidence="9">
    <location>
        <begin position="636"/>
        <end position="646"/>
    </location>
</feature>
<evidence type="ECO:0000256" key="4">
    <source>
        <dbReference type="ARBA" id="ARBA00022692"/>
    </source>
</evidence>
<evidence type="ECO:0000256" key="1">
    <source>
        <dbReference type="ARBA" id="ARBA00004651"/>
    </source>
</evidence>
<dbReference type="Pfam" id="PF00060">
    <property type="entry name" value="Lig_chan"/>
    <property type="match status" value="1"/>
</dbReference>
<accession>A0A7R8WLP4</accession>
<dbReference type="Gene3D" id="1.10.287.70">
    <property type="match status" value="1"/>
</dbReference>
<evidence type="ECO:0000256" key="3">
    <source>
        <dbReference type="ARBA" id="ARBA00022475"/>
    </source>
</evidence>
<keyword evidence="6 10" id="KW-0472">Membrane</keyword>
<dbReference type="EMBL" id="OB667787">
    <property type="protein sequence ID" value="CAD7234114.1"/>
    <property type="molecule type" value="Genomic_DNA"/>
</dbReference>
<comment type="subcellular location">
    <subcellularLocation>
        <location evidence="1">Cell membrane</location>
        <topology evidence="1">Multi-pass membrane protein</topology>
    </subcellularLocation>
</comment>
<evidence type="ECO:0000256" key="11">
    <source>
        <dbReference type="SAM" id="SignalP"/>
    </source>
</evidence>
<evidence type="ECO:0000313" key="13">
    <source>
        <dbReference type="EMBL" id="CAD7234114.1"/>
    </source>
</evidence>
<keyword evidence="11" id="KW-0732">Signal</keyword>
<dbReference type="AlphaFoldDB" id="A0A7R8WLP4"/>
<evidence type="ECO:0000256" key="8">
    <source>
        <dbReference type="ARBA" id="ARBA00023180"/>
    </source>
</evidence>
<evidence type="ECO:0000256" key="2">
    <source>
        <dbReference type="ARBA" id="ARBA00008685"/>
    </source>
</evidence>
<dbReference type="PANTHER" id="PTHR42643:SF24">
    <property type="entry name" value="IONOTROPIC RECEPTOR 60A"/>
    <property type="match status" value="1"/>
</dbReference>
<evidence type="ECO:0000256" key="5">
    <source>
        <dbReference type="ARBA" id="ARBA00022989"/>
    </source>
</evidence>
<feature type="transmembrane region" description="Helical" evidence="10">
    <location>
        <begin position="590"/>
        <end position="611"/>
    </location>
</feature>
<proteinExistence type="inferred from homology"/>
<evidence type="ECO:0000259" key="12">
    <source>
        <dbReference type="Pfam" id="PF00060"/>
    </source>
</evidence>
<dbReference type="OrthoDB" id="10028421at2759"/>
<sequence length="698" mass="78938">MRCGVVGWAVSFPPLFLVSLASSVPLKTSPGCSSDLMEVLHDTSSLFCGSLQQAFTVAYLGPGIPPECRGIFGSSTASFKVFLDVRSLLEADPEFPSQSRSFETWYVECLTLVACQERNSSDRNWNILDVLRGRGFVWNHLVLVTTDGRNLEGYLKPKYKNVNATTIVLADEWTGEMNQVWHNFPNCRWWQRNWSDPFPSVRWNCSDIRLLSKSKTFAPFTFVKSRASDEREFVGRDDIMVDVINKYLKNINLSIHFEEGPWGTPLSNVLEASYGIVEDVLEGRIDATCGGWRGSALRFKYTSYLLTDFGSTFFLAPAAQTVPRDLSTLVLTFDYILWIWIVVTVIVVALVDFILHRCEGRPVSFTVEVLEVLRIFLQQSQVSSPRTNSTRLLTMVWWLATMILTVAYTSVVISELTIPRKNPPVDTFEELKTTPYVVLSRDYAGGKKYYSEDIRHFLAMSESLRAIEREGRIVFVDSAVEALRLVSKEQAVFVDIMDHVTMFTGAKGLSQFHVMDSTRAIALLGCLTRRGMFGLDQITDLVFAINSCGLNRHWKDAASYLADHPPESRVDSEFSPLFSARGRLLDLLPLLQATACGLLLATMVFVAELVVHNCRKHRLVARLEGQLGRTRSAAETAEKNEEELRQEKRKLQRELKDAQERIEELETSNSHLQKRFDKLKNARSTLLKELSESSPGPE</sequence>
<keyword evidence="4 10" id="KW-0812">Transmembrane</keyword>
<feature type="chain" id="PRO_5043534621" description="Ionotropic glutamate receptor C-terminal domain-containing protein" evidence="11">
    <location>
        <begin position="24"/>
        <end position="698"/>
    </location>
</feature>
<protein>
    <recommendedName>
        <fullName evidence="12">Ionotropic glutamate receptor C-terminal domain-containing protein</fullName>
    </recommendedName>
</protein>
<dbReference type="InterPro" id="IPR052192">
    <property type="entry name" value="Insect_Ionotropic_Sensory_Rcpt"/>
</dbReference>
<keyword evidence="7" id="KW-0675">Receptor</keyword>
<evidence type="ECO:0000256" key="10">
    <source>
        <dbReference type="SAM" id="Phobius"/>
    </source>
</evidence>
<feature type="signal peptide" evidence="11">
    <location>
        <begin position="1"/>
        <end position="23"/>
    </location>
</feature>
<keyword evidence="5 10" id="KW-1133">Transmembrane helix</keyword>
<keyword evidence="8" id="KW-0325">Glycoprotein</keyword>
<evidence type="ECO:0000256" key="7">
    <source>
        <dbReference type="ARBA" id="ARBA00023170"/>
    </source>
</evidence>
<comment type="similarity">
    <text evidence="2">Belongs to the glutamate-gated ion channel (TC 1.A.10.1) family.</text>
</comment>
<reference evidence="13" key="1">
    <citation type="submission" date="2020-11" db="EMBL/GenBank/DDBJ databases">
        <authorList>
            <person name="Tran Van P."/>
        </authorList>
    </citation>
    <scope>NUCLEOTIDE SEQUENCE</scope>
</reference>
<feature type="transmembrane region" description="Helical" evidence="10">
    <location>
        <begin position="392"/>
        <end position="413"/>
    </location>
</feature>
<dbReference type="GO" id="GO:0050906">
    <property type="term" value="P:detection of stimulus involved in sensory perception"/>
    <property type="evidence" value="ECO:0007669"/>
    <property type="project" value="UniProtKB-ARBA"/>
</dbReference>
<gene>
    <name evidence="13" type="ORF">CTOB1V02_LOCUS11932</name>
</gene>
<feature type="domain" description="Ionotropic glutamate receptor C-terminal" evidence="12">
    <location>
        <begin position="337"/>
        <end position="505"/>
    </location>
</feature>
<evidence type="ECO:0000256" key="6">
    <source>
        <dbReference type="ARBA" id="ARBA00023136"/>
    </source>
</evidence>
<dbReference type="GO" id="GO:0015276">
    <property type="term" value="F:ligand-gated monoatomic ion channel activity"/>
    <property type="evidence" value="ECO:0007669"/>
    <property type="project" value="InterPro"/>
</dbReference>
<feature type="region of interest" description="Disordered" evidence="9">
    <location>
        <begin position="632"/>
        <end position="656"/>
    </location>
</feature>
<keyword evidence="3" id="KW-1003">Cell membrane</keyword>
<evidence type="ECO:0000256" key="9">
    <source>
        <dbReference type="SAM" id="MobiDB-lite"/>
    </source>
</evidence>
<dbReference type="InterPro" id="IPR001320">
    <property type="entry name" value="Iontro_rcpt_C"/>
</dbReference>
<dbReference type="PANTHER" id="PTHR42643">
    <property type="entry name" value="IONOTROPIC RECEPTOR 20A-RELATED"/>
    <property type="match status" value="1"/>
</dbReference>
<dbReference type="SUPFAM" id="SSF90257">
    <property type="entry name" value="Myosin rod fragments"/>
    <property type="match status" value="1"/>
</dbReference>
<name>A0A7R8WLP4_9CRUS</name>
<dbReference type="GO" id="GO:0005886">
    <property type="term" value="C:plasma membrane"/>
    <property type="evidence" value="ECO:0007669"/>
    <property type="project" value="UniProtKB-SubCell"/>
</dbReference>
<organism evidence="13">
    <name type="scientific">Cyprideis torosa</name>
    <dbReference type="NCBI Taxonomy" id="163714"/>
    <lineage>
        <taxon>Eukaryota</taxon>
        <taxon>Metazoa</taxon>
        <taxon>Ecdysozoa</taxon>
        <taxon>Arthropoda</taxon>
        <taxon>Crustacea</taxon>
        <taxon>Oligostraca</taxon>
        <taxon>Ostracoda</taxon>
        <taxon>Podocopa</taxon>
        <taxon>Podocopida</taxon>
        <taxon>Cytherocopina</taxon>
        <taxon>Cytheroidea</taxon>
        <taxon>Cytherideidae</taxon>
        <taxon>Cyprideis</taxon>
    </lineage>
</organism>
<feature type="transmembrane region" description="Helical" evidence="10">
    <location>
        <begin position="335"/>
        <end position="355"/>
    </location>
</feature>